<dbReference type="RefSeq" id="WP_007982503.1">
    <property type="nucleotide sequence ID" value="NZ_AEMG01000025.1"/>
</dbReference>
<dbReference type="EMBL" id="AEMG01000025">
    <property type="protein sequence ID" value="EFW90572.1"/>
    <property type="molecule type" value="Genomic_DNA"/>
</dbReference>
<reference evidence="1 3" key="1">
    <citation type="journal article" date="2014" name="ISME J.">
        <title>Trehalose/2-sulfotrehalose biosynthesis and glycine-betaine uptake are widely spread mechanisms for osmoadaptation in the Halobacteriales.</title>
        <authorList>
            <person name="Youssef N.H."/>
            <person name="Savage-Ashlock K.N."/>
            <person name="McCully A.L."/>
            <person name="Luedtke B."/>
            <person name="Shaw E.I."/>
            <person name="Hoff W.D."/>
            <person name="Elshahed M.S."/>
        </authorList>
    </citation>
    <scope>NUCLEOTIDE SEQUENCE [LARGE SCALE GENOMIC DNA]</scope>
    <source>
        <strain evidence="1 3">DX253</strain>
    </source>
</reference>
<dbReference type="SUPFAM" id="SSF46785">
    <property type="entry name" value="Winged helix' DNA-binding domain"/>
    <property type="match status" value="1"/>
</dbReference>
<dbReference type="Gene3D" id="1.10.10.10">
    <property type="entry name" value="Winged helix-like DNA-binding domain superfamily/Winged helix DNA-binding domain"/>
    <property type="match status" value="1"/>
</dbReference>
<keyword evidence="4" id="KW-1185">Reference proteome</keyword>
<evidence type="ECO:0000313" key="4">
    <source>
        <dbReference type="Proteomes" id="UP000184203"/>
    </source>
</evidence>
<dbReference type="Proteomes" id="UP000003751">
    <property type="component" value="Unassembled WGS sequence"/>
</dbReference>
<evidence type="ECO:0000313" key="1">
    <source>
        <dbReference type="EMBL" id="EFW90572.1"/>
    </source>
</evidence>
<organism evidence="1 3">
    <name type="scientific">Haladaptatus paucihalophilus DX253</name>
    <dbReference type="NCBI Taxonomy" id="797209"/>
    <lineage>
        <taxon>Archaea</taxon>
        <taxon>Methanobacteriati</taxon>
        <taxon>Methanobacteriota</taxon>
        <taxon>Stenosarchaea group</taxon>
        <taxon>Halobacteria</taxon>
        <taxon>Halobacteriales</taxon>
        <taxon>Haladaptataceae</taxon>
        <taxon>Haladaptatus</taxon>
    </lineage>
</organism>
<dbReference type="EMBL" id="FRAN01000001">
    <property type="protein sequence ID" value="SHK29084.1"/>
    <property type="molecule type" value="Genomic_DNA"/>
</dbReference>
<dbReference type="InterPro" id="IPR036388">
    <property type="entry name" value="WH-like_DNA-bd_sf"/>
</dbReference>
<name>E7QYA6_HALPU</name>
<protein>
    <submittedName>
        <fullName evidence="1">Uncharacterized protein</fullName>
    </submittedName>
</protein>
<reference evidence="2" key="2">
    <citation type="submission" date="2016-11" db="EMBL/GenBank/DDBJ databases">
        <authorList>
            <person name="Jaros S."/>
            <person name="Januszkiewicz K."/>
            <person name="Wedrychowicz H."/>
        </authorList>
    </citation>
    <scope>NUCLEOTIDE SEQUENCE [LARGE SCALE GENOMIC DNA]</scope>
    <source>
        <strain evidence="2">DX253</strain>
    </source>
</reference>
<evidence type="ECO:0000313" key="3">
    <source>
        <dbReference type="Proteomes" id="UP000003751"/>
    </source>
</evidence>
<dbReference type="PATRIC" id="fig|797209.4.peg.3720"/>
<reference evidence="4" key="3">
    <citation type="submission" date="2016-11" db="EMBL/GenBank/DDBJ databases">
        <authorList>
            <person name="Varghese N."/>
            <person name="Submissions S."/>
        </authorList>
    </citation>
    <scope>NUCLEOTIDE SEQUENCE [LARGE SCALE GENOMIC DNA]</scope>
    <source>
        <strain evidence="4">DX253</strain>
    </source>
</reference>
<evidence type="ECO:0000313" key="2">
    <source>
        <dbReference type="EMBL" id="SHK29084.1"/>
    </source>
</evidence>
<dbReference type="OrthoDB" id="247823at2157"/>
<dbReference type="InterPro" id="IPR036390">
    <property type="entry name" value="WH_DNA-bd_sf"/>
</dbReference>
<accession>E7QYA6</accession>
<proteinExistence type="predicted"/>
<sequence>MRPSEADLTAPPLAQVFTYPARMKFLAVLADDPNESFSATELVDHAGTAPSTWTAHRDDLLELELVKTVETGGSHPEYTLATTTHARLLQRLSDELDDVIHELKDPISDAIDGFSQ</sequence>
<gene>
    <name evidence="2" type="ORF">SAMN05444342_1218</name>
    <name evidence="1" type="ORF">ZOD2009_18979</name>
</gene>
<dbReference type="Proteomes" id="UP000184203">
    <property type="component" value="Unassembled WGS sequence"/>
</dbReference>
<dbReference type="AlphaFoldDB" id="E7QYA6"/>